<organism evidence="9 10">
    <name type="scientific">Oikopleura dioica</name>
    <name type="common">Tunicate</name>
    <dbReference type="NCBI Taxonomy" id="34765"/>
    <lineage>
        <taxon>Eukaryota</taxon>
        <taxon>Metazoa</taxon>
        <taxon>Chordata</taxon>
        <taxon>Tunicata</taxon>
        <taxon>Appendicularia</taxon>
        <taxon>Copelata</taxon>
        <taxon>Oikopleuridae</taxon>
        <taxon>Oikopleura</taxon>
    </lineage>
</organism>
<dbReference type="EC" id="2.3.1.225" evidence="7"/>
<keyword evidence="2 7" id="KW-0808">Transferase</keyword>
<comment type="similarity">
    <text evidence="7">Belongs to the DHHC palmitoyltransferase family.</text>
</comment>
<keyword evidence="4 7" id="KW-1133">Transmembrane helix</keyword>
<keyword evidence="3 7" id="KW-0812">Transmembrane</keyword>
<evidence type="ECO:0000256" key="7">
    <source>
        <dbReference type="RuleBase" id="RU079119"/>
    </source>
</evidence>
<sequence length="307" mass="35827">MTPSGLKWRGSERLSSLYRSALQNSRYLKFVLASLTTNAAYSDVGEAILENVMVPIGRFAEKNCKRFGFLFIFLVVGMVSFVNYVYFVYMRRIITDFDFFFGLFVNLHMLFNYFNASFRDPGYTSSRSYFSSRNCSKCLFPKPTGSHHCSVCAKCVIQMDHHCPWINNCVGHFNRRYFFNFCLWTTIGCGYFSLVGYPYLRWSEWPSRKIYRRFDSAFYLCLLITLALGALTAYHMLLISKDQTTLQRMRPTKAPSPRSRCFENWLKFYNIRTYAHFFTRFLIPSTHLPIDSGVPENSSHAALLEIV</sequence>
<dbReference type="Pfam" id="PF01529">
    <property type="entry name" value="DHHC"/>
    <property type="match status" value="1"/>
</dbReference>
<comment type="catalytic activity">
    <reaction evidence="7">
        <text>L-cysteinyl-[protein] + hexadecanoyl-CoA = S-hexadecanoyl-L-cysteinyl-[protein] + CoA</text>
        <dbReference type="Rhea" id="RHEA:36683"/>
        <dbReference type="Rhea" id="RHEA-COMP:10131"/>
        <dbReference type="Rhea" id="RHEA-COMP:11032"/>
        <dbReference type="ChEBI" id="CHEBI:29950"/>
        <dbReference type="ChEBI" id="CHEBI:57287"/>
        <dbReference type="ChEBI" id="CHEBI:57379"/>
        <dbReference type="ChEBI" id="CHEBI:74151"/>
        <dbReference type="EC" id="2.3.1.225"/>
    </reaction>
</comment>
<dbReference type="PANTHER" id="PTHR12246">
    <property type="entry name" value="PALMITOYLTRANSFERASE ZDHHC16"/>
    <property type="match status" value="1"/>
</dbReference>
<feature type="transmembrane region" description="Helical" evidence="7">
    <location>
        <begin position="99"/>
        <end position="118"/>
    </location>
</feature>
<feature type="transmembrane region" description="Helical" evidence="7">
    <location>
        <begin position="177"/>
        <end position="197"/>
    </location>
</feature>
<feature type="transmembrane region" description="Helical" evidence="7">
    <location>
        <begin position="67"/>
        <end position="87"/>
    </location>
</feature>
<reference evidence="9 10" key="1">
    <citation type="submission" date="2021-04" db="EMBL/GenBank/DDBJ databases">
        <authorList>
            <person name="Bliznina A."/>
        </authorList>
    </citation>
    <scope>NUCLEOTIDE SEQUENCE [LARGE SCALE GENOMIC DNA]</scope>
</reference>
<keyword evidence="5 7" id="KW-0472">Membrane</keyword>
<accession>A0ABN7T6G8</accession>
<evidence type="ECO:0000256" key="2">
    <source>
        <dbReference type="ARBA" id="ARBA00022679"/>
    </source>
</evidence>
<keyword evidence="10" id="KW-1185">Reference proteome</keyword>
<feature type="domain" description="Palmitoyltransferase DHHC" evidence="8">
    <location>
        <begin position="132"/>
        <end position="250"/>
    </location>
</feature>
<dbReference type="InterPro" id="IPR039859">
    <property type="entry name" value="PFA4/ZDH16/20/ERF2-like"/>
</dbReference>
<evidence type="ECO:0000256" key="1">
    <source>
        <dbReference type="ARBA" id="ARBA00004141"/>
    </source>
</evidence>
<comment type="subcellular location">
    <subcellularLocation>
        <location evidence="1">Membrane</location>
        <topology evidence="1">Multi-pass membrane protein</topology>
    </subcellularLocation>
</comment>
<evidence type="ECO:0000256" key="4">
    <source>
        <dbReference type="ARBA" id="ARBA00022989"/>
    </source>
</evidence>
<gene>
    <name evidence="9" type="ORF">OKIOD_LOCUS14270</name>
</gene>
<dbReference type="InterPro" id="IPR001594">
    <property type="entry name" value="Palmitoyltrfase_DHHC"/>
</dbReference>
<name>A0ABN7T6G8_OIKDI</name>
<evidence type="ECO:0000259" key="8">
    <source>
        <dbReference type="Pfam" id="PF01529"/>
    </source>
</evidence>
<feature type="transmembrane region" description="Helical" evidence="7">
    <location>
        <begin position="217"/>
        <end position="239"/>
    </location>
</feature>
<proteinExistence type="inferred from homology"/>
<comment type="domain">
    <text evidence="7">The DHHC domain is required for palmitoyltransferase activity.</text>
</comment>
<evidence type="ECO:0000313" key="10">
    <source>
        <dbReference type="Proteomes" id="UP001158576"/>
    </source>
</evidence>
<keyword evidence="6 7" id="KW-0012">Acyltransferase</keyword>
<evidence type="ECO:0000313" key="9">
    <source>
        <dbReference type="EMBL" id="CAG5111172.1"/>
    </source>
</evidence>
<dbReference type="EMBL" id="OU015567">
    <property type="protein sequence ID" value="CAG5111172.1"/>
    <property type="molecule type" value="Genomic_DNA"/>
</dbReference>
<evidence type="ECO:0000256" key="5">
    <source>
        <dbReference type="ARBA" id="ARBA00023136"/>
    </source>
</evidence>
<dbReference type="PROSITE" id="PS50216">
    <property type="entry name" value="DHHC"/>
    <property type="match status" value="1"/>
</dbReference>
<protein>
    <recommendedName>
        <fullName evidence="7">Palmitoyltransferase</fullName>
        <ecNumber evidence="7">2.3.1.225</ecNumber>
    </recommendedName>
</protein>
<evidence type="ECO:0000256" key="3">
    <source>
        <dbReference type="ARBA" id="ARBA00022692"/>
    </source>
</evidence>
<dbReference type="Proteomes" id="UP001158576">
    <property type="component" value="Chromosome 2"/>
</dbReference>
<evidence type="ECO:0000256" key="6">
    <source>
        <dbReference type="ARBA" id="ARBA00023315"/>
    </source>
</evidence>